<dbReference type="GO" id="GO:0016922">
    <property type="term" value="F:nuclear receptor binding"/>
    <property type="evidence" value="ECO:0007669"/>
    <property type="project" value="TreeGrafter"/>
</dbReference>
<feature type="coiled-coil region" evidence="1">
    <location>
        <begin position="268"/>
        <end position="295"/>
    </location>
</feature>
<evidence type="ECO:0000313" key="4">
    <source>
        <dbReference type="Proteomes" id="UP001497623"/>
    </source>
</evidence>
<dbReference type="AlphaFoldDB" id="A0AAV2RSC7"/>
<feature type="compositionally biased region" description="Basic and acidic residues" evidence="2">
    <location>
        <begin position="391"/>
        <end position="400"/>
    </location>
</feature>
<reference evidence="3 4" key="1">
    <citation type="submission" date="2024-05" db="EMBL/GenBank/DDBJ databases">
        <authorList>
            <person name="Wallberg A."/>
        </authorList>
    </citation>
    <scope>NUCLEOTIDE SEQUENCE [LARGE SCALE GENOMIC DNA]</scope>
</reference>
<keyword evidence="1" id="KW-0175">Coiled coil</keyword>
<organism evidence="3 4">
    <name type="scientific">Meganyctiphanes norvegica</name>
    <name type="common">Northern krill</name>
    <name type="synonym">Thysanopoda norvegica</name>
    <dbReference type="NCBI Taxonomy" id="48144"/>
    <lineage>
        <taxon>Eukaryota</taxon>
        <taxon>Metazoa</taxon>
        <taxon>Ecdysozoa</taxon>
        <taxon>Arthropoda</taxon>
        <taxon>Crustacea</taxon>
        <taxon>Multicrustacea</taxon>
        <taxon>Malacostraca</taxon>
        <taxon>Eumalacostraca</taxon>
        <taxon>Eucarida</taxon>
        <taxon>Euphausiacea</taxon>
        <taxon>Euphausiidae</taxon>
        <taxon>Meganyctiphanes</taxon>
    </lineage>
</organism>
<sequence>MAFPINVVARGRGGAETAPSRPNTYLGKVKKNQNISLKRNMYNNALKKVGADSAPPPPLYVPLAGTSSLAPDIVLIAGGRTFAGGSALHLKIPVGPMTTKDGMLLFVRASGHNTIKCAKIGLNFQEIGEAHATIKYGWPTAAKRSLAGPTDQPESRKADYTKALEVYHASPAYQQYLVAKAKGATAAAEDKEVAPSAVAVGTKLDRRIDIQPAEDEEDYDDGLTVKHVAHSRYVRNHRLINDIFSDTMVPDVRSVVTSQRLTVLRRQVQSLTMHQKKLETELQQIEEKFEAKKRKFVEAGDSFQLELKKVKATAPKLDVGSFETLVERQREILRREAEDRQRAAQGLPPLSQDKENHEAPAGPQPQNTATLVDATPSPIPPQQDNDASAEDEMKTGGELP</sequence>
<dbReference type="GO" id="GO:0045892">
    <property type="term" value="P:negative regulation of DNA-templated transcription"/>
    <property type="evidence" value="ECO:0007669"/>
    <property type="project" value="TreeGrafter"/>
</dbReference>
<dbReference type="GO" id="GO:0016514">
    <property type="term" value="C:SWI/SNF complex"/>
    <property type="evidence" value="ECO:0007669"/>
    <property type="project" value="TreeGrafter"/>
</dbReference>
<dbReference type="PANTHER" id="PTHR46232">
    <property type="entry name" value="SMARCE1 REGULATOR OF CHROMATIN"/>
    <property type="match status" value="1"/>
</dbReference>
<feature type="region of interest" description="Disordered" evidence="2">
    <location>
        <begin position="337"/>
        <end position="400"/>
    </location>
</feature>
<proteinExistence type="predicted"/>
<dbReference type="Proteomes" id="UP001497623">
    <property type="component" value="Unassembled WGS sequence"/>
</dbReference>
<evidence type="ECO:0000256" key="1">
    <source>
        <dbReference type="SAM" id="Coils"/>
    </source>
</evidence>
<protein>
    <submittedName>
        <fullName evidence="3">Uncharacterized protein</fullName>
    </submittedName>
</protein>
<name>A0AAV2RSC7_MEGNR</name>
<evidence type="ECO:0000313" key="3">
    <source>
        <dbReference type="EMBL" id="CAL4137167.1"/>
    </source>
</evidence>
<dbReference type="GO" id="GO:0031492">
    <property type="term" value="F:nucleosomal DNA binding"/>
    <property type="evidence" value="ECO:0007669"/>
    <property type="project" value="TreeGrafter"/>
</dbReference>
<gene>
    <name evidence="3" type="ORF">MNOR_LOCUS27938</name>
</gene>
<accession>A0AAV2RSC7</accession>
<dbReference type="PANTHER" id="PTHR46232:SF1">
    <property type="entry name" value="SWI_SNF-RELATED MATRIX-ASSOCIATED ACTIN-DEPENDENT REGULATOR OF CHROMATIN SUBFAMILY E MEMBER 1"/>
    <property type="match status" value="1"/>
</dbReference>
<evidence type="ECO:0000256" key="2">
    <source>
        <dbReference type="SAM" id="MobiDB-lite"/>
    </source>
</evidence>
<dbReference type="EMBL" id="CAXKWB010030117">
    <property type="protein sequence ID" value="CAL4137167.1"/>
    <property type="molecule type" value="Genomic_DNA"/>
</dbReference>
<feature type="non-terminal residue" evidence="3">
    <location>
        <position position="400"/>
    </location>
</feature>
<comment type="caution">
    <text evidence="3">The sequence shown here is derived from an EMBL/GenBank/DDBJ whole genome shotgun (WGS) entry which is preliminary data.</text>
</comment>
<keyword evidence="4" id="KW-1185">Reference proteome</keyword>